<dbReference type="EMBL" id="DTHB01000060">
    <property type="protein sequence ID" value="HGB15636.1"/>
    <property type="molecule type" value="Genomic_DNA"/>
</dbReference>
<reference evidence="2" key="1">
    <citation type="journal article" date="2020" name="mSystems">
        <title>Genome- and Community-Level Interaction Insights into Carbon Utilization and Element Cycling Functions of Hydrothermarchaeota in Hydrothermal Sediment.</title>
        <authorList>
            <person name="Zhou Z."/>
            <person name="Liu Y."/>
            <person name="Xu W."/>
            <person name="Pan J."/>
            <person name="Luo Z.H."/>
            <person name="Li M."/>
        </authorList>
    </citation>
    <scope>NUCLEOTIDE SEQUENCE [LARGE SCALE GENOMIC DNA]</scope>
    <source>
        <strain evidence="2">SpSt-776</strain>
    </source>
</reference>
<feature type="transmembrane region" description="Helical" evidence="1">
    <location>
        <begin position="12"/>
        <end position="31"/>
    </location>
</feature>
<sequence length="111" mass="12360">MGIEKMTRGGRLPFLWLGALCLGIILTPTSVPPVEKGSRSPYVILSGEFFAALQKLAKSGEISGDRQEPLLEQIALSGQYTVKTNLILIQQNERIIRLLEELIRNRPATER</sequence>
<keyword evidence="1" id="KW-0472">Membrane</keyword>
<dbReference type="AlphaFoldDB" id="A0A7C3WS10"/>
<protein>
    <submittedName>
        <fullName evidence="2">Uncharacterized protein</fullName>
    </submittedName>
</protein>
<evidence type="ECO:0000256" key="1">
    <source>
        <dbReference type="SAM" id="Phobius"/>
    </source>
</evidence>
<accession>A0A7C3WS10</accession>
<keyword evidence="1" id="KW-0812">Transmembrane</keyword>
<comment type="caution">
    <text evidence="2">The sequence shown here is derived from an EMBL/GenBank/DDBJ whole genome shotgun (WGS) entry which is preliminary data.</text>
</comment>
<name>A0A7C3WS10_9BACT</name>
<keyword evidence="1" id="KW-1133">Transmembrane helix</keyword>
<evidence type="ECO:0000313" key="2">
    <source>
        <dbReference type="EMBL" id="HGB15636.1"/>
    </source>
</evidence>
<gene>
    <name evidence="2" type="ORF">ENV62_10440</name>
</gene>
<proteinExistence type="predicted"/>
<organism evidence="2">
    <name type="scientific">Desulfobacca acetoxidans</name>
    <dbReference type="NCBI Taxonomy" id="60893"/>
    <lineage>
        <taxon>Bacteria</taxon>
        <taxon>Pseudomonadati</taxon>
        <taxon>Thermodesulfobacteriota</taxon>
        <taxon>Desulfobaccia</taxon>
        <taxon>Desulfobaccales</taxon>
        <taxon>Desulfobaccaceae</taxon>
        <taxon>Desulfobacca</taxon>
    </lineage>
</organism>